<accession>A0A5A5TAQ7</accession>
<organism evidence="3 4">
    <name type="scientific">Dictyobacter arantiisoli</name>
    <dbReference type="NCBI Taxonomy" id="2014874"/>
    <lineage>
        <taxon>Bacteria</taxon>
        <taxon>Bacillati</taxon>
        <taxon>Chloroflexota</taxon>
        <taxon>Ktedonobacteria</taxon>
        <taxon>Ktedonobacterales</taxon>
        <taxon>Dictyobacteraceae</taxon>
        <taxon>Dictyobacter</taxon>
    </lineage>
</organism>
<feature type="domain" description="GIY-YIG" evidence="2">
    <location>
        <begin position="9"/>
        <end position="84"/>
    </location>
</feature>
<dbReference type="Pfam" id="PF01541">
    <property type="entry name" value="GIY-YIG"/>
    <property type="match status" value="1"/>
</dbReference>
<dbReference type="SUPFAM" id="SSF82771">
    <property type="entry name" value="GIY-YIG endonuclease"/>
    <property type="match status" value="1"/>
</dbReference>
<sequence>MKEYVILSTTHYVYIVRCSDTTFYTGYTTDVTRRLAMHNAGKGARYTRARLPVVLMHSWTFPTKSEALRVEYAVKQWTRAQKLRLLAAPELIQQLSW</sequence>
<keyword evidence="4" id="KW-1185">Reference proteome</keyword>
<dbReference type="EMBL" id="BIXY01000024">
    <property type="protein sequence ID" value="GCF08437.1"/>
    <property type="molecule type" value="Genomic_DNA"/>
</dbReference>
<evidence type="ECO:0000313" key="4">
    <source>
        <dbReference type="Proteomes" id="UP000322530"/>
    </source>
</evidence>
<comment type="caution">
    <text evidence="3">The sequence shown here is derived from an EMBL/GenBank/DDBJ whole genome shotgun (WGS) entry which is preliminary data.</text>
</comment>
<evidence type="ECO:0000313" key="3">
    <source>
        <dbReference type="EMBL" id="GCF08437.1"/>
    </source>
</evidence>
<dbReference type="CDD" id="cd10456">
    <property type="entry name" value="GIY-YIG_UPF0213"/>
    <property type="match status" value="1"/>
</dbReference>
<proteinExistence type="inferred from homology"/>
<comment type="similarity">
    <text evidence="1">Belongs to the UPF0213 family.</text>
</comment>
<dbReference type="PANTHER" id="PTHR34477:SF1">
    <property type="entry name" value="UPF0213 PROTEIN YHBQ"/>
    <property type="match status" value="1"/>
</dbReference>
<dbReference type="AlphaFoldDB" id="A0A5A5TAQ7"/>
<dbReference type="InterPro" id="IPR050190">
    <property type="entry name" value="UPF0213_domain"/>
</dbReference>
<evidence type="ECO:0000259" key="2">
    <source>
        <dbReference type="PROSITE" id="PS50164"/>
    </source>
</evidence>
<dbReference type="PANTHER" id="PTHR34477">
    <property type="entry name" value="UPF0213 PROTEIN YHBQ"/>
    <property type="match status" value="1"/>
</dbReference>
<evidence type="ECO:0000256" key="1">
    <source>
        <dbReference type="ARBA" id="ARBA00007435"/>
    </source>
</evidence>
<dbReference type="Proteomes" id="UP000322530">
    <property type="component" value="Unassembled WGS sequence"/>
</dbReference>
<dbReference type="InterPro" id="IPR035901">
    <property type="entry name" value="GIY-YIG_endonuc_sf"/>
</dbReference>
<dbReference type="PROSITE" id="PS50164">
    <property type="entry name" value="GIY_YIG"/>
    <property type="match status" value="1"/>
</dbReference>
<gene>
    <name evidence="3" type="ORF">KDI_20010</name>
</gene>
<name>A0A5A5TAQ7_9CHLR</name>
<protein>
    <recommendedName>
        <fullName evidence="2">GIY-YIG domain-containing protein</fullName>
    </recommendedName>
</protein>
<dbReference type="Gene3D" id="3.40.1440.10">
    <property type="entry name" value="GIY-YIG endonuclease"/>
    <property type="match status" value="1"/>
</dbReference>
<reference evidence="3 4" key="1">
    <citation type="submission" date="2019-01" db="EMBL/GenBank/DDBJ databases">
        <title>Draft genome sequence of Dictyobacter sp. Uno17.</title>
        <authorList>
            <person name="Wang C.M."/>
            <person name="Zheng Y."/>
            <person name="Sakai Y."/>
            <person name="Abe K."/>
            <person name="Yokota A."/>
            <person name="Yabe S."/>
        </authorList>
    </citation>
    <scope>NUCLEOTIDE SEQUENCE [LARGE SCALE GENOMIC DNA]</scope>
    <source>
        <strain evidence="3 4">Uno17</strain>
    </source>
</reference>
<dbReference type="InterPro" id="IPR000305">
    <property type="entry name" value="GIY-YIG_endonuc"/>
</dbReference>